<accession>A0AA40SWX1</accession>
<dbReference type="PRINTS" id="PR00344">
    <property type="entry name" value="BCTRLSENSOR"/>
</dbReference>
<organism evidence="7 8">
    <name type="scientific">Komarekiella delphini-convector SJRDD-AB1</name>
    <dbReference type="NCBI Taxonomy" id="2593771"/>
    <lineage>
        <taxon>Bacteria</taxon>
        <taxon>Bacillati</taxon>
        <taxon>Cyanobacteriota</taxon>
        <taxon>Cyanophyceae</taxon>
        <taxon>Nostocales</taxon>
        <taxon>Nostocaceae</taxon>
        <taxon>Komarekiella</taxon>
        <taxon>Komarekiella delphini-convector</taxon>
    </lineage>
</organism>
<evidence type="ECO:0000256" key="1">
    <source>
        <dbReference type="ARBA" id="ARBA00000085"/>
    </source>
</evidence>
<evidence type="ECO:0000313" key="8">
    <source>
        <dbReference type="Proteomes" id="UP001165986"/>
    </source>
</evidence>
<dbReference type="RefSeq" id="WP_191757802.1">
    <property type="nucleotide sequence ID" value="NZ_VJXY01000011.1"/>
</dbReference>
<keyword evidence="5" id="KW-0902">Two-component regulatory system</keyword>
<dbReference type="SUPFAM" id="SSF55874">
    <property type="entry name" value="ATPase domain of HSP90 chaperone/DNA topoisomerase II/histidine kinase"/>
    <property type="match status" value="1"/>
</dbReference>
<keyword evidence="8" id="KW-1185">Reference proteome</keyword>
<dbReference type="AlphaFoldDB" id="A0AA40SWX1"/>
<dbReference type="EMBL" id="VJXY01000011">
    <property type="protein sequence ID" value="MBD6616554.1"/>
    <property type="molecule type" value="Genomic_DNA"/>
</dbReference>
<feature type="domain" description="Histidine kinase" evidence="6">
    <location>
        <begin position="151"/>
        <end position="369"/>
    </location>
</feature>
<evidence type="ECO:0000256" key="3">
    <source>
        <dbReference type="ARBA" id="ARBA00022553"/>
    </source>
</evidence>
<dbReference type="GO" id="GO:0000155">
    <property type="term" value="F:phosphorelay sensor kinase activity"/>
    <property type="evidence" value="ECO:0007669"/>
    <property type="project" value="TreeGrafter"/>
</dbReference>
<proteinExistence type="predicted"/>
<reference evidence="7" key="1">
    <citation type="submission" date="2019-07" db="EMBL/GenBank/DDBJ databases">
        <title>Toxilogical consequences of a new and cryptic species of cyanobacteria (Komarekiella delphini-convector) recovered from the epidermis of a bottlenose dolphin and 1500 ft. in the air.</title>
        <authorList>
            <person name="Brown A.O."/>
            <person name="Dvorak P."/>
            <person name="Villanueva C.D."/>
            <person name="Foss A.J."/>
            <person name="Garvey A.D."/>
            <person name="Gibson Q.A."/>
            <person name="Johansen J.R."/>
            <person name="Casamatta D.A."/>
        </authorList>
    </citation>
    <scope>NUCLEOTIDE SEQUENCE</scope>
    <source>
        <strain evidence="7">SJRDD-AB1</strain>
    </source>
</reference>
<protein>
    <recommendedName>
        <fullName evidence="2">histidine kinase</fullName>
        <ecNumber evidence="2">2.7.13.3</ecNumber>
    </recommendedName>
</protein>
<evidence type="ECO:0000256" key="2">
    <source>
        <dbReference type="ARBA" id="ARBA00012438"/>
    </source>
</evidence>
<dbReference type="SMART" id="SM00387">
    <property type="entry name" value="HATPase_c"/>
    <property type="match status" value="1"/>
</dbReference>
<dbReference type="EC" id="2.7.13.3" evidence="2"/>
<comment type="catalytic activity">
    <reaction evidence="1">
        <text>ATP + protein L-histidine = ADP + protein N-phospho-L-histidine.</text>
        <dbReference type="EC" id="2.7.13.3"/>
    </reaction>
</comment>
<dbReference type="PANTHER" id="PTHR43547:SF2">
    <property type="entry name" value="HYBRID SIGNAL TRANSDUCTION HISTIDINE KINASE C"/>
    <property type="match status" value="1"/>
</dbReference>
<dbReference type="Pfam" id="PF02518">
    <property type="entry name" value="HATPase_c"/>
    <property type="match status" value="1"/>
</dbReference>
<evidence type="ECO:0000256" key="5">
    <source>
        <dbReference type="ARBA" id="ARBA00023012"/>
    </source>
</evidence>
<dbReference type="Proteomes" id="UP001165986">
    <property type="component" value="Unassembled WGS sequence"/>
</dbReference>
<evidence type="ECO:0000313" key="7">
    <source>
        <dbReference type="EMBL" id="MBD6616554.1"/>
    </source>
</evidence>
<keyword evidence="3" id="KW-0597">Phosphoprotein</keyword>
<keyword evidence="4 7" id="KW-0808">Transferase</keyword>
<name>A0AA40SWX1_9NOST</name>
<dbReference type="InterPro" id="IPR003594">
    <property type="entry name" value="HATPase_dom"/>
</dbReference>
<dbReference type="InterPro" id="IPR036890">
    <property type="entry name" value="HATPase_C_sf"/>
</dbReference>
<evidence type="ECO:0000259" key="6">
    <source>
        <dbReference type="PROSITE" id="PS50109"/>
    </source>
</evidence>
<comment type="caution">
    <text evidence="7">The sequence shown here is derived from an EMBL/GenBank/DDBJ whole genome shotgun (WGS) entry which is preliminary data.</text>
</comment>
<gene>
    <name evidence="7" type="ORF">FNW02_12095</name>
</gene>
<sequence>MNDQITADIFAALNILVLERLNVNLFKIHGTVPSWLTHCYKQKFTTGMEILILQEGFHFLENFLIDAEEFWQSDRTTKLSSGLWIDIDLTGKECHFEASAICVNHKKFLLIELLNETYKEKLYIIQKARENQLNYQQWLKDNQKKEVLIHCIIHDMAGQLSSINCCLALLEFENLTDQGKERLEIGMKQSIQQQMLIRDILNAFSADIQSLEAFTCNITQAPDILISVQEVIELLNPICLVNNIQFKLVGDLSMKANWKVIGDQSRLNRVISNLLENALRYSPPESTITIGLQQDEEYILVTIDDEGAGVQSEMVETLFEKFSQGKTKPGKSGLGLYFCRITVERWGGVIGYLPLPKGGSRFWLSLPKP</sequence>
<dbReference type="PROSITE" id="PS50109">
    <property type="entry name" value="HIS_KIN"/>
    <property type="match status" value="1"/>
</dbReference>
<dbReference type="Gene3D" id="3.30.565.10">
    <property type="entry name" value="Histidine kinase-like ATPase, C-terminal domain"/>
    <property type="match status" value="1"/>
</dbReference>
<evidence type="ECO:0000256" key="4">
    <source>
        <dbReference type="ARBA" id="ARBA00022777"/>
    </source>
</evidence>
<dbReference type="InterPro" id="IPR004358">
    <property type="entry name" value="Sig_transdc_His_kin-like_C"/>
</dbReference>
<dbReference type="PANTHER" id="PTHR43547">
    <property type="entry name" value="TWO-COMPONENT HISTIDINE KINASE"/>
    <property type="match status" value="1"/>
</dbReference>
<dbReference type="InterPro" id="IPR005467">
    <property type="entry name" value="His_kinase_dom"/>
</dbReference>
<keyword evidence="4 7" id="KW-0418">Kinase</keyword>